<comment type="caution">
    <text evidence="1">The sequence shown here is derived from an EMBL/GenBank/DDBJ whole genome shotgun (WGS) entry which is preliminary data.</text>
</comment>
<proteinExistence type="predicted"/>
<accession>A0A0F9WCR2</accession>
<name>A0A0F9WCR2_9ZZZZ</name>
<dbReference type="EMBL" id="LAZR01000301">
    <property type="protein sequence ID" value="KKN75988.1"/>
    <property type="molecule type" value="Genomic_DNA"/>
</dbReference>
<protein>
    <submittedName>
        <fullName evidence="1">Uncharacterized protein</fullName>
    </submittedName>
</protein>
<dbReference type="AlphaFoldDB" id="A0A0F9WCR2"/>
<dbReference type="InterPro" id="IPR049156">
    <property type="entry name" value="Phage_chap_TAC_15-like"/>
</dbReference>
<dbReference type="Pfam" id="PF21822">
    <property type="entry name" value="Phage_TAC_15"/>
    <property type="match status" value="1"/>
</dbReference>
<organism evidence="1">
    <name type="scientific">marine sediment metagenome</name>
    <dbReference type="NCBI Taxonomy" id="412755"/>
    <lineage>
        <taxon>unclassified sequences</taxon>
        <taxon>metagenomes</taxon>
        <taxon>ecological metagenomes</taxon>
    </lineage>
</organism>
<sequence length="165" mass="17724">MGIETKETVIGNHTFKVSQLPASKARKLLVRLFKVAGPSLGKVLESLKGKNGKTGLNDLNLGKISEGLALLANNVFEDDFEYVVNALLEGERIIYHVDGKWPVLSLETSDILFAGKLDQMFKLIAFALEVNFSSFFAGSGGLTNAIKRAGEAVTPEPLQSSSPAS</sequence>
<evidence type="ECO:0000313" key="1">
    <source>
        <dbReference type="EMBL" id="KKN75988.1"/>
    </source>
</evidence>
<gene>
    <name evidence="1" type="ORF">LCGC14_0375450</name>
</gene>
<reference evidence="1" key="1">
    <citation type="journal article" date="2015" name="Nature">
        <title>Complex archaea that bridge the gap between prokaryotes and eukaryotes.</title>
        <authorList>
            <person name="Spang A."/>
            <person name="Saw J.H."/>
            <person name="Jorgensen S.L."/>
            <person name="Zaremba-Niedzwiedzka K."/>
            <person name="Martijn J."/>
            <person name="Lind A.E."/>
            <person name="van Eijk R."/>
            <person name="Schleper C."/>
            <person name="Guy L."/>
            <person name="Ettema T.J."/>
        </authorList>
    </citation>
    <scope>NUCLEOTIDE SEQUENCE</scope>
</reference>